<dbReference type="InterPro" id="IPR006895">
    <property type="entry name" value="Znf_Sec23_Sec24"/>
</dbReference>
<dbReference type="InterPro" id="IPR006896">
    <property type="entry name" value="Sec23/24_trunk_dom"/>
</dbReference>
<evidence type="ECO:0000259" key="8">
    <source>
        <dbReference type="Pfam" id="PF04810"/>
    </source>
</evidence>
<dbReference type="GO" id="GO:0008270">
    <property type="term" value="F:zinc ion binding"/>
    <property type="evidence" value="ECO:0000318"/>
    <property type="project" value="GO_Central"/>
</dbReference>
<gene>
    <name evidence="11" type="ORF">EHI_148630</name>
</gene>
<dbReference type="Gene3D" id="3.40.20.10">
    <property type="entry name" value="Severin"/>
    <property type="match status" value="1"/>
</dbReference>
<dbReference type="GO" id="GO:0030127">
    <property type="term" value="C:COPII vesicle coat"/>
    <property type="evidence" value="ECO:0000318"/>
    <property type="project" value="GO_Central"/>
</dbReference>
<evidence type="ECO:0000313" key="12">
    <source>
        <dbReference type="Proteomes" id="UP000001926"/>
    </source>
</evidence>
<name>A0A8U0WPP6_ENTH1</name>
<evidence type="ECO:0000256" key="5">
    <source>
        <dbReference type="ARBA" id="ARBA00022892"/>
    </source>
</evidence>
<dbReference type="OrthoDB" id="49016at2759"/>
<dbReference type="Pfam" id="PF04810">
    <property type="entry name" value="zf-Sec23_Sec24"/>
    <property type="match status" value="1"/>
</dbReference>
<dbReference type="Pfam" id="PF04811">
    <property type="entry name" value="Sec23_trunk"/>
    <property type="match status" value="1"/>
</dbReference>
<organism evidence="11 12">
    <name type="scientific">Entamoeba histolytica (strain ATCC 30459 / HM-1:IMSS / ABRM)</name>
    <dbReference type="NCBI Taxonomy" id="294381"/>
    <lineage>
        <taxon>Eukaryota</taxon>
        <taxon>Amoebozoa</taxon>
        <taxon>Evosea</taxon>
        <taxon>Archamoebae</taxon>
        <taxon>Mastigamoebida</taxon>
        <taxon>Entamoebidae</taxon>
        <taxon>Entamoeba</taxon>
    </lineage>
</organism>
<dbReference type="SUPFAM" id="SSF81995">
    <property type="entry name" value="beta-sandwich domain of Sec23/24"/>
    <property type="match status" value="1"/>
</dbReference>
<reference evidence="11" key="2">
    <citation type="submission" date="2007-03" db="EMBL/GenBank/DDBJ databases">
        <authorList>
            <person name="Lorenzi H."/>
            <person name="Amedeo P."/>
            <person name="Inman J."/>
            <person name="Schobel S."/>
            <person name="Caler E."/>
        </authorList>
    </citation>
    <scope>GENOME REANNOTATION</scope>
    <source>
        <strain evidence="11">HM-1:IMSS</strain>
    </source>
</reference>
<comment type="similarity">
    <text evidence="3">Belongs to the SEC23/SEC24 family. SEC24 subfamily.</text>
</comment>
<evidence type="ECO:0000256" key="1">
    <source>
        <dbReference type="ARBA" id="ARBA00004394"/>
    </source>
</evidence>
<dbReference type="GeneID" id="3411810"/>
<dbReference type="GO" id="GO:0000149">
    <property type="term" value="F:SNARE binding"/>
    <property type="evidence" value="ECO:0000318"/>
    <property type="project" value="GO_Central"/>
</dbReference>
<reference evidence="11" key="1">
    <citation type="journal article" date="2005" name="Nature">
        <title>The genome of the protist parasite Entamoeba histolytica.</title>
        <authorList>
            <person name="Loftus B."/>
            <person name="Anderson I."/>
            <person name="Davies R."/>
            <person name="Alsmark U.C."/>
            <person name="Samuelson J."/>
            <person name="Amedeo P."/>
            <person name="Roncaglia P."/>
            <person name="Berriman M."/>
            <person name="Hirt R.P."/>
            <person name="Mann B.J."/>
            <person name="Nozaki T."/>
            <person name="Suh B."/>
            <person name="Pop M."/>
            <person name="Duchene M."/>
            <person name="Ackers J."/>
            <person name="Tannich E."/>
            <person name="Leippe M."/>
            <person name="Hofer M."/>
            <person name="Bruchhaus I."/>
            <person name="Willhoeft U."/>
            <person name="Bhattacharya A."/>
            <person name="Chillingworth T."/>
            <person name="Churcher C."/>
            <person name="Hance Z."/>
            <person name="Harris B."/>
            <person name="Harris D."/>
            <person name="Jagels K."/>
            <person name="Moule S."/>
            <person name="Mungall K."/>
            <person name="Ormond D."/>
            <person name="Squares R."/>
            <person name="Whitehead S."/>
            <person name="Quail M.A."/>
            <person name="Rabbinowitsch E."/>
            <person name="Norbertczak H."/>
            <person name="Price C."/>
            <person name="Wang Z."/>
            <person name="Guillen N."/>
            <person name="Gilchrist C."/>
            <person name="Stroup S.E."/>
            <person name="Bhattacharya S."/>
            <person name="Lohia A."/>
            <person name="Foster P.G."/>
            <person name="Sicheritz-Ponten T."/>
            <person name="Weber C."/>
            <person name="Singh U."/>
            <person name="Mukherjee C."/>
            <person name="El-Sayed N.M."/>
            <person name="Petri W.A.Jr."/>
            <person name="Clark C.G."/>
            <person name="Embley T.M."/>
            <person name="Barrell B."/>
            <person name="Fraser C.M."/>
            <person name="Hall N."/>
        </authorList>
    </citation>
    <scope>NUCLEOTIDE SEQUENCE [LARGE SCALE GENOMIC DNA]</scope>
    <source>
        <strain evidence="11">HM-1:IMSS</strain>
    </source>
</reference>
<keyword evidence="5" id="KW-0931">ER-Golgi transport</keyword>
<dbReference type="Gene3D" id="2.60.40.1670">
    <property type="entry name" value="beta-sandwich domain of Sec23/24"/>
    <property type="match status" value="1"/>
</dbReference>
<keyword evidence="4" id="KW-0256">Endoplasmic reticulum</keyword>
<dbReference type="InterPro" id="IPR036465">
    <property type="entry name" value="vWFA_dom_sf"/>
</dbReference>
<keyword evidence="5" id="KW-0813">Transport</keyword>
<proteinExistence type="inferred from homology"/>
<evidence type="ECO:0000256" key="2">
    <source>
        <dbReference type="ARBA" id="ARBA00004586"/>
    </source>
</evidence>
<dbReference type="InterPro" id="IPR050550">
    <property type="entry name" value="SEC23_SEC24_subfamily"/>
</dbReference>
<feature type="domain" description="Sec23/Sec24 trunk" evidence="9">
    <location>
        <begin position="150"/>
        <end position="320"/>
    </location>
</feature>
<dbReference type="GO" id="GO:0006886">
    <property type="term" value="P:intracellular protein transport"/>
    <property type="evidence" value="ECO:0007669"/>
    <property type="project" value="InterPro"/>
</dbReference>
<dbReference type="Proteomes" id="UP000001926">
    <property type="component" value="Partially assembled WGS sequence"/>
</dbReference>
<protein>
    <submittedName>
        <fullName evidence="11">SEC-24 protein, putative</fullName>
    </submittedName>
</protein>
<dbReference type="Pfam" id="PF08033">
    <property type="entry name" value="Sec23_BS"/>
    <property type="match status" value="1"/>
</dbReference>
<dbReference type="Gene3D" id="1.20.120.730">
    <property type="entry name" value="Sec23/Sec24 helical domain"/>
    <property type="match status" value="1"/>
</dbReference>
<evidence type="ECO:0000259" key="9">
    <source>
        <dbReference type="Pfam" id="PF04811"/>
    </source>
</evidence>
<dbReference type="Gene3D" id="3.40.50.410">
    <property type="entry name" value="von Willebrand factor, type A domain"/>
    <property type="match status" value="1"/>
</dbReference>
<dbReference type="InterPro" id="IPR029006">
    <property type="entry name" value="ADF-H/Gelsolin-like_dom_sf"/>
</dbReference>
<feature type="domain" description="Sec23/Sec24 beta-sandwich" evidence="10">
    <location>
        <begin position="342"/>
        <end position="425"/>
    </location>
</feature>
<dbReference type="PANTHER" id="PTHR13803:SF39">
    <property type="entry name" value="SECRETORY 24AB, ISOFORM A"/>
    <property type="match status" value="1"/>
</dbReference>
<dbReference type="PANTHER" id="PTHR13803">
    <property type="entry name" value="SEC24-RELATED PROTEIN"/>
    <property type="match status" value="1"/>
</dbReference>
<dbReference type="GO" id="GO:0070971">
    <property type="term" value="C:endoplasmic reticulum exit site"/>
    <property type="evidence" value="ECO:0000318"/>
    <property type="project" value="GO_Central"/>
</dbReference>
<dbReference type="SUPFAM" id="SSF53300">
    <property type="entry name" value="vWA-like"/>
    <property type="match status" value="1"/>
</dbReference>
<comment type="subcellular location">
    <subcellularLocation>
        <location evidence="2">Endoplasmic reticulum membrane</location>
    </subcellularLocation>
    <subcellularLocation>
        <location evidence="1">Golgi apparatus membrane</location>
    </subcellularLocation>
</comment>
<dbReference type="RefSeq" id="XP_657475.1">
    <property type="nucleotide sequence ID" value="XM_652383.1"/>
</dbReference>
<keyword evidence="12" id="KW-1185">Reference proteome</keyword>
<evidence type="ECO:0000256" key="6">
    <source>
        <dbReference type="ARBA" id="ARBA00023034"/>
    </source>
</evidence>
<dbReference type="OMA" id="MRCNICT"/>
<evidence type="ECO:0000259" key="10">
    <source>
        <dbReference type="Pfam" id="PF08033"/>
    </source>
</evidence>
<sequence length="647" mass="72466">MFNPFEIVNGQYKGNCSKEFVTLTLNSIPNTREQLNELGLPFAICCHPMNGTSQPPKVSFPNGSINRCEYCRAFINPFVEWQVPGTRFVCNLCGHVNYLNKSPYQLYNINQYPELINGCVDFIVPEGFMPRIIDGNHIVLLIDLNCPVLEYVINCIESIEHNARVAVIAYDDTIHLFKATPTNVCENIIMPSMEVDICESTSIFMEKPKLNQVLELIKKIIPNNKNCLLEALTIAGSLLKKIGGKVIVINSTPVTSGTGVYQPRNPIVEKRSNDIYKKVAIELNNDGITVDLHLVASSYVDLSQFVDISSKTGGNTTYNTLNTLNDGTFFTSLYQSFCDITGFDGSFRLRCSPQMRVVSRYGHFIMKISDIISSPISSSKTALTIRLTIDTPIVAPNIFIQSSYLYTAPDNTRCIRVCTIAIPVVSQIHQCLPKDFSPVCGFMGMILMDQRPELKINDLQNSLINQMAKVYKLFSTTSQQVQLYSSMVPQNLVPFTLYCCSILVMLNIPPSDYSIYLREKILGMKINSLQQMFFPILYDAHSLQQIPTDTSNIDNLILAYNGEHWILSIGNKVEDQDILALVEHQPVCVITHSEGIFSSLRTIVGNASIIVCKQGSETANNYLNNYLFGPFQLDSLVQSINNKMISK</sequence>
<dbReference type="GO" id="GO:0090110">
    <property type="term" value="P:COPII-coated vesicle cargo loading"/>
    <property type="evidence" value="ECO:0000318"/>
    <property type="project" value="GO_Central"/>
</dbReference>
<evidence type="ECO:0000256" key="4">
    <source>
        <dbReference type="ARBA" id="ARBA00022824"/>
    </source>
</evidence>
<dbReference type="AlphaFoldDB" id="A0A8U0WPP6"/>
<dbReference type="InterPro" id="IPR012990">
    <property type="entry name" value="Beta-sandwich_Sec23_24"/>
</dbReference>
<feature type="domain" description="Zinc finger Sec23/Sec24-type" evidence="8">
    <location>
        <begin position="66"/>
        <end position="100"/>
    </location>
</feature>
<keyword evidence="7" id="KW-0472">Membrane</keyword>
<dbReference type="KEGG" id="ehi:EHI_148630"/>
<dbReference type="GO" id="GO:0005789">
    <property type="term" value="C:endoplasmic reticulum membrane"/>
    <property type="evidence" value="ECO:0007669"/>
    <property type="project" value="UniProtKB-SubCell"/>
</dbReference>
<evidence type="ECO:0000256" key="7">
    <source>
        <dbReference type="ARBA" id="ARBA00023136"/>
    </source>
</evidence>
<evidence type="ECO:0000256" key="3">
    <source>
        <dbReference type="ARBA" id="ARBA00008334"/>
    </source>
</evidence>
<dbReference type="EMBL" id="DS571146">
    <property type="protein sequence ID" value="EAL52132.1"/>
    <property type="molecule type" value="Genomic_DNA"/>
</dbReference>
<dbReference type="Gene3D" id="2.30.30.380">
    <property type="entry name" value="Zn-finger domain of Sec23/24"/>
    <property type="match status" value="1"/>
</dbReference>
<accession>A0A8U0WPP6</accession>
<dbReference type="SUPFAM" id="SSF82919">
    <property type="entry name" value="Zn-finger domain of Sec23/24"/>
    <property type="match status" value="1"/>
</dbReference>
<dbReference type="GO" id="GO:0000139">
    <property type="term" value="C:Golgi membrane"/>
    <property type="evidence" value="ECO:0007669"/>
    <property type="project" value="UniProtKB-SubCell"/>
</dbReference>
<keyword evidence="6" id="KW-0333">Golgi apparatus</keyword>
<dbReference type="InterPro" id="IPR036174">
    <property type="entry name" value="Znf_Sec23_Sec24_sf"/>
</dbReference>
<dbReference type="HOGENOM" id="CLU_004589_2_1_1"/>
<evidence type="ECO:0000313" key="11">
    <source>
        <dbReference type="EMBL" id="EAL52132.1"/>
    </source>
</evidence>